<dbReference type="OrthoDB" id="9777306at2"/>
<gene>
    <name evidence="2" type="ORF">FB560_2215</name>
</gene>
<dbReference type="Pfam" id="PF00884">
    <property type="entry name" value="Sulfatase"/>
    <property type="match status" value="1"/>
</dbReference>
<sequence>MPGGKPNILVIWGDDIGISNLSCYSDGLMGYRTPNIDRIAEEGMRFTDSYGEQSCTAGRASFITGQSVFRTGLSKVGMAGADIGLRAEDVTIAEVLKPHGYATGQFGKNHLGDKNEFLPTVHGFDEFFGNLYHLNAEEEPEAANWPSPEEFPGFNDRARPRGVLHSWATDEYDDTVDGRYGPRGKQRIEDTGPLTRKRMETIDEVFAEAAQDFIGRAVESETPFFAWVNTTHMHFRTHPKPESIGQAGRWQSEYHDTMIDHDRVVGSLLDQLDELGIADDTIVIYSTDNGPHMNTWPDGGMTPFRSEKNTNWEGAFRIPELIRWPGHIEAGSISNEIVQHHDWLPTFLAAVGDTTTVDELKKGKQIGDTTYKVHIDGYNLLPYLTGAVDKSPRKGLIYFSDDGDVLALRFDNWKVVFMEQRVQGTLQVWMEPFVALRVPKLFNLRTDPYERADQTSNTYFDWLFENDFLILAATSLVSQFLDTFEEFPPRQKAATFSIDQAVAKLEAFLAGGD</sequence>
<dbReference type="InterPro" id="IPR052701">
    <property type="entry name" value="GAG_Ulvan_Degrading_Sulfatases"/>
</dbReference>
<evidence type="ECO:0000313" key="2">
    <source>
        <dbReference type="EMBL" id="TQL86554.1"/>
    </source>
</evidence>
<name>A0A543BNZ7_9MICO</name>
<evidence type="ECO:0000259" key="1">
    <source>
        <dbReference type="Pfam" id="PF00884"/>
    </source>
</evidence>
<dbReference type="RefSeq" id="WP_141872398.1">
    <property type="nucleotide sequence ID" value="NZ_VFOX01000001.1"/>
</dbReference>
<feature type="domain" description="Sulfatase N-terminal" evidence="1">
    <location>
        <begin position="6"/>
        <end position="352"/>
    </location>
</feature>
<dbReference type="InterPro" id="IPR000917">
    <property type="entry name" value="Sulfatase_N"/>
</dbReference>
<reference evidence="2 3" key="1">
    <citation type="submission" date="2019-06" db="EMBL/GenBank/DDBJ databases">
        <title>Sequencing the genomes of 1000 actinobacteria strains.</title>
        <authorList>
            <person name="Klenk H.-P."/>
        </authorList>
    </citation>
    <scope>NUCLEOTIDE SEQUENCE [LARGE SCALE GENOMIC DNA]</scope>
    <source>
        <strain evidence="2 3">DSM 20169</strain>
    </source>
</reference>
<dbReference type="PANTHER" id="PTHR43751:SF2">
    <property type="entry name" value="SULFATASE N-TERMINAL DOMAIN-CONTAINING PROTEIN"/>
    <property type="match status" value="1"/>
</dbReference>
<dbReference type="SUPFAM" id="SSF53649">
    <property type="entry name" value="Alkaline phosphatase-like"/>
    <property type="match status" value="1"/>
</dbReference>
<accession>A0A543BNZ7</accession>
<dbReference type="CDD" id="cd16142">
    <property type="entry name" value="ARS_like"/>
    <property type="match status" value="1"/>
</dbReference>
<dbReference type="EMBL" id="VFOX01000001">
    <property type="protein sequence ID" value="TQL86554.1"/>
    <property type="molecule type" value="Genomic_DNA"/>
</dbReference>
<dbReference type="Gene3D" id="3.30.1120.10">
    <property type="match status" value="1"/>
</dbReference>
<dbReference type="PANTHER" id="PTHR43751">
    <property type="entry name" value="SULFATASE"/>
    <property type="match status" value="1"/>
</dbReference>
<dbReference type="Proteomes" id="UP000317209">
    <property type="component" value="Unassembled WGS sequence"/>
</dbReference>
<protein>
    <submittedName>
        <fullName evidence="2">Arylsulfatase</fullName>
    </submittedName>
</protein>
<comment type="caution">
    <text evidence="2">The sequence shown here is derived from an EMBL/GenBank/DDBJ whole genome shotgun (WGS) entry which is preliminary data.</text>
</comment>
<keyword evidence="3" id="KW-1185">Reference proteome</keyword>
<dbReference type="AlphaFoldDB" id="A0A543BNZ7"/>
<organism evidence="2 3">
    <name type="scientific">Microbacterium saperdae</name>
    <dbReference type="NCBI Taxonomy" id="69368"/>
    <lineage>
        <taxon>Bacteria</taxon>
        <taxon>Bacillati</taxon>
        <taxon>Actinomycetota</taxon>
        <taxon>Actinomycetes</taxon>
        <taxon>Micrococcales</taxon>
        <taxon>Microbacteriaceae</taxon>
        <taxon>Microbacterium</taxon>
    </lineage>
</organism>
<evidence type="ECO:0000313" key="3">
    <source>
        <dbReference type="Proteomes" id="UP000317209"/>
    </source>
</evidence>
<dbReference type="InterPro" id="IPR017850">
    <property type="entry name" value="Alkaline_phosphatase_core_sf"/>
</dbReference>
<proteinExistence type="predicted"/>
<dbReference type="Gene3D" id="3.40.720.10">
    <property type="entry name" value="Alkaline Phosphatase, subunit A"/>
    <property type="match status" value="1"/>
</dbReference>